<dbReference type="InterPro" id="IPR000531">
    <property type="entry name" value="Beta-barrel_TonB"/>
</dbReference>
<keyword evidence="6 8" id="KW-0472">Membrane</keyword>
<evidence type="ECO:0000256" key="10">
    <source>
        <dbReference type="SAM" id="SignalP"/>
    </source>
</evidence>
<keyword evidence="13" id="KW-0675">Receptor</keyword>
<evidence type="ECO:0000256" key="6">
    <source>
        <dbReference type="ARBA" id="ARBA00023136"/>
    </source>
</evidence>
<dbReference type="CDD" id="cd01347">
    <property type="entry name" value="ligand_gated_channel"/>
    <property type="match status" value="1"/>
</dbReference>
<comment type="caution">
    <text evidence="13">The sequence shown here is derived from an EMBL/GenBank/DDBJ whole genome shotgun (WGS) entry which is preliminary data.</text>
</comment>
<keyword evidence="2 8" id="KW-0813">Transport</keyword>
<evidence type="ECO:0000259" key="11">
    <source>
        <dbReference type="Pfam" id="PF00593"/>
    </source>
</evidence>
<comment type="similarity">
    <text evidence="8 9">Belongs to the TonB-dependent receptor family.</text>
</comment>
<evidence type="ECO:0000256" key="3">
    <source>
        <dbReference type="ARBA" id="ARBA00022452"/>
    </source>
</evidence>
<dbReference type="Pfam" id="PF00593">
    <property type="entry name" value="TonB_dep_Rec_b-barrel"/>
    <property type="match status" value="1"/>
</dbReference>
<evidence type="ECO:0000313" key="13">
    <source>
        <dbReference type="EMBL" id="MFC0046818.1"/>
    </source>
</evidence>
<feature type="domain" description="TonB-dependent receptor-like beta-barrel" evidence="11">
    <location>
        <begin position="406"/>
        <end position="852"/>
    </location>
</feature>
<dbReference type="InterPro" id="IPR039426">
    <property type="entry name" value="TonB-dep_rcpt-like"/>
</dbReference>
<reference evidence="13 14" key="1">
    <citation type="submission" date="2024-09" db="EMBL/GenBank/DDBJ databases">
        <authorList>
            <person name="Sun Q."/>
            <person name="Mori K."/>
        </authorList>
    </citation>
    <scope>NUCLEOTIDE SEQUENCE [LARGE SCALE GENOMIC DNA]</scope>
    <source>
        <strain evidence="13 14">KCTC 23315</strain>
    </source>
</reference>
<keyword evidence="7 8" id="KW-0998">Cell outer membrane</keyword>
<evidence type="ECO:0000256" key="9">
    <source>
        <dbReference type="RuleBase" id="RU003357"/>
    </source>
</evidence>
<dbReference type="Proteomes" id="UP001589813">
    <property type="component" value="Unassembled WGS sequence"/>
</dbReference>
<evidence type="ECO:0000256" key="8">
    <source>
        <dbReference type="PROSITE-ProRule" id="PRU01360"/>
    </source>
</evidence>
<dbReference type="RefSeq" id="WP_377239403.1">
    <property type="nucleotide sequence ID" value="NZ_JBHLXP010000001.1"/>
</dbReference>
<proteinExistence type="inferred from homology"/>
<keyword evidence="3 8" id="KW-1134">Transmembrane beta strand</keyword>
<dbReference type="NCBIfam" id="TIGR01782">
    <property type="entry name" value="TonB-Xanth-Caul"/>
    <property type="match status" value="1"/>
</dbReference>
<evidence type="ECO:0000256" key="4">
    <source>
        <dbReference type="ARBA" id="ARBA00022692"/>
    </source>
</evidence>
<accession>A0ABV6B7I1</accession>
<dbReference type="PROSITE" id="PS52016">
    <property type="entry name" value="TONB_DEPENDENT_REC_3"/>
    <property type="match status" value="1"/>
</dbReference>
<evidence type="ECO:0000256" key="1">
    <source>
        <dbReference type="ARBA" id="ARBA00004571"/>
    </source>
</evidence>
<evidence type="ECO:0000256" key="2">
    <source>
        <dbReference type="ARBA" id="ARBA00022448"/>
    </source>
</evidence>
<sequence length="886" mass="97568">MKTMWQNKCQKSLLALAVSSAIFSAYSQAQTTADTAADKAKKDEVAIEKIEVRGFGATLGKSLLQKKVADSVVEIVSTDDLGSLPDVTIADALGRLPGVAAERDRGNASSISIRGMGPRLNMATMQGREIVSAEPSREVRYEQFPAELINSVEVYKSPLASQVEGGISGLVNMNFVSPLAKDKRIINVTGHLMDYQLGHDIDGAEASGQKGSFSYVDQWSETFGVVLGLTYQDQPSLQRETSSWAYNKNTADQGDVNGDGIREAAPWGGKTATKLGDNQRTGAMTILEWQASEQLNLKYDLFYSEFDIEELEDQFWFDGWGNWGGGGNWNYNNSAAKPQIITKADGSQQLTGGGMLWGAHSANNATWFQANELLSTGLKSVWEGDVWTISSDLGYSEASIKSRWVNVTSSYSGPTPLDVQWSTAGGRLGVVVNEDISKPEYYKVNGMTVDSDRDLTDEMSSLKLDFERRIDHALIESVSFGGRFSDREKDNDVQSWWQAVKNPNVANYGRRYALGGGLQSPDMYGFNNWGDLVQQAFGGIDNRSAYSKTDQDRINSWFVSEKNQAVYGMVRLNSELFGFSYTGNAGIRLVKTDSESSGYQFKDNKYSAVSVDHSYTEVLPSLNLNFALTDETQLRVGLSRALARPPLVEMRTGFQLDSQSPVKTGSGGNPLLDPFVANQLDIGVEYYLSEDQALTVSTFFKDLESHIGSSTDKLTLNGVTYDFTGPVNGDGGQIKGFEMMYQQAFKNLPAPFDGLGFYANYSYTDSNVYEFVPKDNPLPLGGLSKDVANLTLWYYKAGFDAKVSYNYRSGFTRVGSWTPSEINSIDAETTLDASVSYEVNSQLKLMLQGQNLTNEASTSYFDNDPSRIGSYLDWGRRFLIGFSYSM</sequence>
<dbReference type="InterPro" id="IPR012910">
    <property type="entry name" value="Plug_dom"/>
</dbReference>
<comment type="subcellular location">
    <subcellularLocation>
        <location evidence="1 8">Cell outer membrane</location>
        <topology evidence="1 8">Multi-pass membrane protein</topology>
    </subcellularLocation>
</comment>
<dbReference type="Pfam" id="PF07715">
    <property type="entry name" value="Plug"/>
    <property type="match status" value="1"/>
</dbReference>
<dbReference type="InterPro" id="IPR037066">
    <property type="entry name" value="Plug_dom_sf"/>
</dbReference>
<organism evidence="13 14">
    <name type="scientific">Rheinheimera tilapiae</name>
    <dbReference type="NCBI Taxonomy" id="875043"/>
    <lineage>
        <taxon>Bacteria</taxon>
        <taxon>Pseudomonadati</taxon>
        <taxon>Pseudomonadota</taxon>
        <taxon>Gammaproteobacteria</taxon>
        <taxon>Chromatiales</taxon>
        <taxon>Chromatiaceae</taxon>
        <taxon>Rheinheimera</taxon>
    </lineage>
</organism>
<name>A0ABV6B7I1_9GAMM</name>
<dbReference type="PANTHER" id="PTHR40980">
    <property type="entry name" value="PLUG DOMAIN-CONTAINING PROTEIN"/>
    <property type="match status" value="1"/>
</dbReference>
<dbReference type="Gene3D" id="2.170.130.10">
    <property type="entry name" value="TonB-dependent receptor, plug domain"/>
    <property type="match status" value="1"/>
</dbReference>
<feature type="signal peptide" evidence="10">
    <location>
        <begin position="1"/>
        <end position="29"/>
    </location>
</feature>
<dbReference type="EMBL" id="JBHLXP010000001">
    <property type="protein sequence ID" value="MFC0046818.1"/>
    <property type="molecule type" value="Genomic_DNA"/>
</dbReference>
<keyword evidence="10" id="KW-0732">Signal</keyword>
<evidence type="ECO:0000256" key="5">
    <source>
        <dbReference type="ARBA" id="ARBA00023077"/>
    </source>
</evidence>
<dbReference type="SUPFAM" id="SSF56935">
    <property type="entry name" value="Porins"/>
    <property type="match status" value="1"/>
</dbReference>
<evidence type="ECO:0000313" key="14">
    <source>
        <dbReference type="Proteomes" id="UP001589813"/>
    </source>
</evidence>
<dbReference type="Gene3D" id="2.40.170.20">
    <property type="entry name" value="TonB-dependent receptor, beta-barrel domain"/>
    <property type="match status" value="1"/>
</dbReference>
<evidence type="ECO:0000259" key="12">
    <source>
        <dbReference type="Pfam" id="PF07715"/>
    </source>
</evidence>
<evidence type="ECO:0000256" key="7">
    <source>
        <dbReference type="ARBA" id="ARBA00023237"/>
    </source>
</evidence>
<dbReference type="InterPro" id="IPR036942">
    <property type="entry name" value="Beta-barrel_TonB_sf"/>
</dbReference>
<feature type="chain" id="PRO_5046790693" evidence="10">
    <location>
        <begin position="30"/>
        <end position="886"/>
    </location>
</feature>
<dbReference type="PANTHER" id="PTHR40980:SF3">
    <property type="entry name" value="TONB-DEPENDENT RECEPTOR-LIKE BETA-BARREL DOMAIN-CONTAINING PROTEIN"/>
    <property type="match status" value="1"/>
</dbReference>
<keyword evidence="5 9" id="KW-0798">TonB box</keyword>
<gene>
    <name evidence="13" type="ORF">ACFFJP_00780</name>
</gene>
<keyword evidence="4 8" id="KW-0812">Transmembrane</keyword>
<protein>
    <submittedName>
        <fullName evidence="13">TonB-dependent receptor</fullName>
    </submittedName>
</protein>
<feature type="domain" description="TonB-dependent receptor plug" evidence="12">
    <location>
        <begin position="70"/>
        <end position="164"/>
    </location>
</feature>
<dbReference type="InterPro" id="IPR010104">
    <property type="entry name" value="TonB_rcpt_bac"/>
</dbReference>
<keyword evidence="14" id="KW-1185">Reference proteome</keyword>